<keyword evidence="2" id="KW-1185">Reference proteome</keyword>
<sequence length="96" mass="10843">MLAPTGYGHGQLNSIVVLDNETLRMWVTYFPTDDYKALRVNVAPKLPKTEAGTLACCRIDKAIFLGPFIPDTYLCFGGQFRLWPLLISHTIKQITR</sequence>
<evidence type="ECO:0000313" key="1">
    <source>
        <dbReference type="EMBL" id="EEZ98948.1"/>
    </source>
</evidence>
<reference evidence="1 2" key="2">
    <citation type="journal article" date="2010" name="Nucleic Acids Res.">
        <title>BeetleBase in 2010: revisions to provide comprehensive genomic information for Tribolium castaneum.</title>
        <authorList>
            <person name="Kim H.S."/>
            <person name="Murphy T."/>
            <person name="Xia J."/>
            <person name="Caragea D."/>
            <person name="Park Y."/>
            <person name="Beeman R.W."/>
            <person name="Lorenzen M.D."/>
            <person name="Butcher S."/>
            <person name="Manak J.R."/>
            <person name="Brown S.J."/>
        </authorList>
    </citation>
    <scope>GENOME REANNOTATION</scope>
    <source>
        <strain evidence="1 2">Georgia GA2</strain>
    </source>
</reference>
<proteinExistence type="predicted"/>
<evidence type="ECO:0000313" key="2">
    <source>
        <dbReference type="Proteomes" id="UP000007266"/>
    </source>
</evidence>
<dbReference type="Proteomes" id="UP000007266">
    <property type="component" value="Linkage group 2"/>
</dbReference>
<dbReference type="AlphaFoldDB" id="D6WB72"/>
<organism evidence="1 2">
    <name type="scientific">Tribolium castaneum</name>
    <name type="common">Red flour beetle</name>
    <dbReference type="NCBI Taxonomy" id="7070"/>
    <lineage>
        <taxon>Eukaryota</taxon>
        <taxon>Metazoa</taxon>
        <taxon>Ecdysozoa</taxon>
        <taxon>Arthropoda</taxon>
        <taxon>Hexapoda</taxon>
        <taxon>Insecta</taxon>
        <taxon>Pterygota</taxon>
        <taxon>Neoptera</taxon>
        <taxon>Endopterygota</taxon>
        <taxon>Coleoptera</taxon>
        <taxon>Polyphaga</taxon>
        <taxon>Cucujiformia</taxon>
        <taxon>Tenebrionidae</taxon>
        <taxon>Tenebrionidae incertae sedis</taxon>
        <taxon>Tribolium</taxon>
    </lineage>
</organism>
<protein>
    <submittedName>
        <fullName evidence="1">Uncharacterized protein</fullName>
    </submittedName>
</protein>
<reference evidence="1 2" key="1">
    <citation type="journal article" date="2008" name="Nature">
        <title>The genome of the model beetle and pest Tribolium castaneum.</title>
        <authorList>
            <consortium name="Tribolium Genome Sequencing Consortium"/>
            <person name="Richards S."/>
            <person name="Gibbs R.A."/>
            <person name="Weinstock G.M."/>
            <person name="Brown S.J."/>
            <person name="Denell R."/>
            <person name="Beeman R.W."/>
            <person name="Gibbs R."/>
            <person name="Beeman R.W."/>
            <person name="Brown S.J."/>
            <person name="Bucher G."/>
            <person name="Friedrich M."/>
            <person name="Grimmelikhuijzen C.J."/>
            <person name="Klingler M."/>
            <person name="Lorenzen M."/>
            <person name="Richards S."/>
            <person name="Roth S."/>
            <person name="Schroder R."/>
            <person name="Tautz D."/>
            <person name="Zdobnov E.M."/>
            <person name="Muzny D."/>
            <person name="Gibbs R.A."/>
            <person name="Weinstock G.M."/>
            <person name="Attaway T."/>
            <person name="Bell S."/>
            <person name="Buhay C.J."/>
            <person name="Chandrabose M.N."/>
            <person name="Chavez D."/>
            <person name="Clerk-Blankenburg K.P."/>
            <person name="Cree A."/>
            <person name="Dao M."/>
            <person name="Davis C."/>
            <person name="Chacko J."/>
            <person name="Dinh H."/>
            <person name="Dugan-Rocha S."/>
            <person name="Fowler G."/>
            <person name="Garner T.T."/>
            <person name="Garnes J."/>
            <person name="Gnirke A."/>
            <person name="Hawes A."/>
            <person name="Hernandez J."/>
            <person name="Hines S."/>
            <person name="Holder M."/>
            <person name="Hume J."/>
            <person name="Jhangiani S.N."/>
            <person name="Joshi V."/>
            <person name="Khan Z.M."/>
            <person name="Jackson L."/>
            <person name="Kovar C."/>
            <person name="Kowis A."/>
            <person name="Lee S."/>
            <person name="Lewis L.R."/>
            <person name="Margolis J."/>
            <person name="Morgan M."/>
            <person name="Nazareth L.V."/>
            <person name="Nguyen N."/>
            <person name="Okwuonu G."/>
            <person name="Parker D."/>
            <person name="Richards S."/>
            <person name="Ruiz S.J."/>
            <person name="Santibanez J."/>
            <person name="Savard J."/>
            <person name="Scherer S.E."/>
            <person name="Schneider B."/>
            <person name="Sodergren E."/>
            <person name="Tautz D."/>
            <person name="Vattahil S."/>
            <person name="Villasana D."/>
            <person name="White C.S."/>
            <person name="Wright R."/>
            <person name="Park Y."/>
            <person name="Beeman R.W."/>
            <person name="Lord J."/>
            <person name="Oppert B."/>
            <person name="Lorenzen M."/>
            <person name="Brown S."/>
            <person name="Wang L."/>
            <person name="Savard J."/>
            <person name="Tautz D."/>
            <person name="Richards S."/>
            <person name="Weinstock G."/>
            <person name="Gibbs R.A."/>
            <person name="Liu Y."/>
            <person name="Worley K."/>
            <person name="Weinstock G."/>
            <person name="Elsik C.G."/>
            <person name="Reese J.T."/>
            <person name="Elhaik E."/>
            <person name="Landan G."/>
            <person name="Graur D."/>
            <person name="Arensburger P."/>
            <person name="Atkinson P."/>
            <person name="Beeman R.W."/>
            <person name="Beidler J."/>
            <person name="Brown S.J."/>
            <person name="Demuth J.P."/>
            <person name="Drury D.W."/>
            <person name="Du Y.Z."/>
            <person name="Fujiwara H."/>
            <person name="Lorenzen M."/>
            <person name="Maselli V."/>
            <person name="Osanai M."/>
            <person name="Park Y."/>
            <person name="Robertson H.M."/>
            <person name="Tu Z."/>
            <person name="Wang J.J."/>
            <person name="Wang S."/>
            <person name="Richards S."/>
            <person name="Song H."/>
            <person name="Zhang L."/>
            <person name="Sodergren E."/>
            <person name="Werner D."/>
            <person name="Stanke M."/>
            <person name="Morgenstern B."/>
            <person name="Solovyev V."/>
            <person name="Kosarev P."/>
            <person name="Brown G."/>
            <person name="Chen H.C."/>
            <person name="Ermolaeva O."/>
            <person name="Hlavina W."/>
            <person name="Kapustin Y."/>
            <person name="Kiryutin B."/>
            <person name="Kitts P."/>
            <person name="Maglott D."/>
            <person name="Pruitt K."/>
            <person name="Sapojnikov V."/>
            <person name="Souvorov A."/>
            <person name="Mackey A.J."/>
            <person name="Waterhouse R.M."/>
            <person name="Wyder S."/>
            <person name="Zdobnov E.M."/>
            <person name="Zdobnov E.M."/>
            <person name="Wyder S."/>
            <person name="Kriventseva E.V."/>
            <person name="Kadowaki T."/>
            <person name="Bork P."/>
            <person name="Aranda M."/>
            <person name="Bao R."/>
            <person name="Beermann A."/>
            <person name="Berns N."/>
            <person name="Bolognesi R."/>
            <person name="Bonneton F."/>
            <person name="Bopp D."/>
            <person name="Brown S.J."/>
            <person name="Bucher G."/>
            <person name="Butts T."/>
            <person name="Chaumot A."/>
            <person name="Denell R.E."/>
            <person name="Ferrier D.E."/>
            <person name="Friedrich M."/>
            <person name="Gordon C.M."/>
            <person name="Jindra M."/>
            <person name="Klingler M."/>
            <person name="Lan Q."/>
            <person name="Lattorff H.M."/>
            <person name="Laudet V."/>
            <person name="von Levetsow C."/>
            <person name="Liu Z."/>
            <person name="Lutz R."/>
            <person name="Lynch J.A."/>
            <person name="da Fonseca R.N."/>
            <person name="Posnien N."/>
            <person name="Reuter R."/>
            <person name="Roth S."/>
            <person name="Savard J."/>
            <person name="Schinko J.B."/>
            <person name="Schmitt C."/>
            <person name="Schoppmeier M."/>
            <person name="Schroder R."/>
            <person name="Shippy T.D."/>
            <person name="Simonnet F."/>
            <person name="Marques-Souza H."/>
            <person name="Tautz D."/>
            <person name="Tomoyasu Y."/>
            <person name="Trauner J."/>
            <person name="Van der Zee M."/>
            <person name="Vervoort M."/>
            <person name="Wittkopp N."/>
            <person name="Wimmer E.A."/>
            <person name="Yang X."/>
            <person name="Jones A.K."/>
            <person name="Sattelle D.B."/>
            <person name="Ebert P.R."/>
            <person name="Nelson D."/>
            <person name="Scott J.G."/>
            <person name="Beeman R.W."/>
            <person name="Muthukrishnan S."/>
            <person name="Kramer K.J."/>
            <person name="Arakane Y."/>
            <person name="Beeman R.W."/>
            <person name="Zhu Q."/>
            <person name="Hogenkamp D."/>
            <person name="Dixit R."/>
            <person name="Oppert B."/>
            <person name="Jiang H."/>
            <person name="Zou Z."/>
            <person name="Marshall J."/>
            <person name="Elpidina E."/>
            <person name="Vinokurov K."/>
            <person name="Oppert C."/>
            <person name="Zou Z."/>
            <person name="Evans J."/>
            <person name="Lu Z."/>
            <person name="Zhao P."/>
            <person name="Sumathipala N."/>
            <person name="Altincicek B."/>
            <person name="Vilcinskas A."/>
            <person name="Williams M."/>
            <person name="Hultmark D."/>
            <person name="Hetru C."/>
            <person name="Jiang H."/>
            <person name="Grimmelikhuijzen C.J."/>
            <person name="Hauser F."/>
            <person name="Cazzamali G."/>
            <person name="Williamson M."/>
            <person name="Park Y."/>
            <person name="Li B."/>
            <person name="Tanaka Y."/>
            <person name="Predel R."/>
            <person name="Neupert S."/>
            <person name="Schachtner J."/>
            <person name="Verleyen P."/>
            <person name="Raible F."/>
            <person name="Bork P."/>
            <person name="Friedrich M."/>
            <person name="Walden K.K."/>
            <person name="Robertson H.M."/>
            <person name="Angeli S."/>
            <person name="Foret S."/>
            <person name="Bucher G."/>
            <person name="Schuetz S."/>
            <person name="Maleszka R."/>
            <person name="Wimmer E.A."/>
            <person name="Beeman R.W."/>
            <person name="Lorenzen M."/>
            <person name="Tomoyasu Y."/>
            <person name="Miller S.C."/>
            <person name="Grossmann D."/>
            <person name="Bucher G."/>
        </authorList>
    </citation>
    <scope>NUCLEOTIDE SEQUENCE [LARGE SCALE GENOMIC DNA]</scope>
    <source>
        <strain evidence="1 2">Georgia GA2</strain>
    </source>
</reference>
<accession>D6WB72</accession>
<gene>
    <name evidence="1" type="primary">GLEAN_04572</name>
    <name evidence="1" type="ORF">TcasGA2_TC004572</name>
</gene>
<dbReference type="EMBL" id="KQ971311">
    <property type="protein sequence ID" value="EEZ98948.1"/>
    <property type="molecule type" value="Genomic_DNA"/>
</dbReference>
<dbReference type="HOGENOM" id="CLU_2362432_0_0_1"/>
<name>D6WB72_TRICA</name>